<evidence type="ECO:0000313" key="2">
    <source>
        <dbReference type="Proteomes" id="UP000186218"/>
    </source>
</evidence>
<organism evidence="1 2">
    <name type="scientific">Williamsia sterculiae</name>
    <dbReference type="NCBI Taxonomy" id="1344003"/>
    <lineage>
        <taxon>Bacteria</taxon>
        <taxon>Bacillati</taxon>
        <taxon>Actinomycetota</taxon>
        <taxon>Actinomycetes</taxon>
        <taxon>Mycobacteriales</taxon>
        <taxon>Nocardiaceae</taxon>
        <taxon>Williamsia</taxon>
    </lineage>
</organism>
<accession>A0A1N7HAX7</accession>
<evidence type="ECO:0008006" key="3">
    <source>
        <dbReference type="Google" id="ProtNLM"/>
    </source>
</evidence>
<proteinExistence type="predicted"/>
<dbReference type="OrthoDB" id="3872177at2"/>
<sequence>MDVDVQPAVLKQAADGINGVIGGLSGAPVIGSYTGQTGRGFSELQLTGEQMSRPNAKAAMDDFCQRWEWGMRALVRAANDIGHALHLGAGMYETQDKYASDTFKDFANDLVGDPSLQKESVTDDAGNIITRGTDDMSAGQLLNHNVDKLTHPDISPESVLAVRGDIENSLTSMGDSLQKGYETSLGGQAINTVAAASK</sequence>
<dbReference type="Proteomes" id="UP000186218">
    <property type="component" value="Unassembled WGS sequence"/>
</dbReference>
<dbReference type="EMBL" id="FTNT01000014">
    <property type="protein sequence ID" value="SIS22016.1"/>
    <property type="molecule type" value="Genomic_DNA"/>
</dbReference>
<evidence type="ECO:0000313" key="1">
    <source>
        <dbReference type="EMBL" id="SIS22016.1"/>
    </source>
</evidence>
<dbReference type="RefSeq" id="WP_076482671.1">
    <property type="nucleotide sequence ID" value="NZ_FTNT01000014.1"/>
</dbReference>
<name>A0A1N7HAX7_9NOCA</name>
<dbReference type="AlphaFoldDB" id="A0A1N7HAX7"/>
<keyword evidence="2" id="KW-1185">Reference proteome</keyword>
<gene>
    <name evidence="1" type="ORF">SAMN05445060_3868</name>
</gene>
<protein>
    <recommendedName>
        <fullName evidence="3">Excreted virulence factor EspC, type VII ESX diderm</fullName>
    </recommendedName>
</protein>
<dbReference type="STRING" id="1344003.SAMN05445060_3868"/>
<reference evidence="1 2" key="1">
    <citation type="submission" date="2017-01" db="EMBL/GenBank/DDBJ databases">
        <authorList>
            <person name="Mah S.A."/>
            <person name="Swanson W.J."/>
            <person name="Moy G.W."/>
            <person name="Vacquier V.D."/>
        </authorList>
    </citation>
    <scope>NUCLEOTIDE SEQUENCE [LARGE SCALE GENOMIC DNA]</scope>
    <source>
        <strain evidence="1 2">CPCC 203464</strain>
    </source>
</reference>